<comment type="caution">
    <text evidence="2">The sequence shown here is derived from an EMBL/GenBank/DDBJ whole genome shotgun (WGS) entry which is preliminary data.</text>
</comment>
<keyword evidence="1" id="KW-1133">Transmembrane helix</keyword>
<evidence type="ECO:0000256" key="1">
    <source>
        <dbReference type="SAM" id="Phobius"/>
    </source>
</evidence>
<feature type="transmembrane region" description="Helical" evidence="1">
    <location>
        <begin position="65"/>
        <end position="87"/>
    </location>
</feature>
<organism evidence="2 3">
    <name type="scientific">Kineococcus mangrovi</name>
    <dbReference type="NCBI Taxonomy" id="1660183"/>
    <lineage>
        <taxon>Bacteria</taxon>
        <taxon>Bacillati</taxon>
        <taxon>Actinomycetota</taxon>
        <taxon>Actinomycetes</taxon>
        <taxon>Kineosporiales</taxon>
        <taxon>Kineosporiaceae</taxon>
        <taxon>Kineococcus</taxon>
    </lineage>
</organism>
<sequence>MRMTSRPWSARILLLGCAAIAVGILLLFHPTTTTYEGAQLDCGSAISPSSAAVAGYDCSVDERRFTAVSIMTSGAFVALVAGLWPALRGGERVQSVPDASPSRH</sequence>
<keyword evidence="3" id="KW-1185">Reference proteome</keyword>
<proteinExistence type="predicted"/>
<dbReference type="Proteomes" id="UP001566476">
    <property type="component" value="Unassembled WGS sequence"/>
</dbReference>
<keyword evidence="1" id="KW-0812">Transmembrane</keyword>
<feature type="transmembrane region" description="Helical" evidence="1">
    <location>
        <begin position="12"/>
        <end position="29"/>
    </location>
</feature>
<name>A0ABV4I5I4_9ACTN</name>
<reference evidence="2 3" key="1">
    <citation type="submission" date="2024-07" db="EMBL/GenBank/DDBJ databases">
        <authorList>
            <person name="Thanompreechachai J."/>
            <person name="Duangmal K."/>
        </authorList>
    </citation>
    <scope>NUCLEOTIDE SEQUENCE [LARGE SCALE GENOMIC DNA]</scope>
    <source>
        <strain evidence="2 3">TBRC 1896</strain>
    </source>
</reference>
<gene>
    <name evidence="2" type="ORF">AB2L28_13600</name>
</gene>
<dbReference type="RefSeq" id="WP_370719518.1">
    <property type="nucleotide sequence ID" value="NZ_JBGGTQ010000006.1"/>
</dbReference>
<protein>
    <submittedName>
        <fullName evidence="2">Uncharacterized protein</fullName>
    </submittedName>
</protein>
<accession>A0ABV4I5I4</accession>
<keyword evidence="1" id="KW-0472">Membrane</keyword>
<evidence type="ECO:0000313" key="2">
    <source>
        <dbReference type="EMBL" id="MEZ0493270.1"/>
    </source>
</evidence>
<dbReference type="EMBL" id="JBGGTQ010000006">
    <property type="protein sequence ID" value="MEZ0493270.1"/>
    <property type="molecule type" value="Genomic_DNA"/>
</dbReference>
<evidence type="ECO:0000313" key="3">
    <source>
        <dbReference type="Proteomes" id="UP001566476"/>
    </source>
</evidence>